<proteinExistence type="predicted"/>
<accession>A0A914BSB4</accession>
<dbReference type="SUPFAM" id="SSF50978">
    <property type="entry name" value="WD40 repeat-like"/>
    <property type="match status" value="1"/>
</dbReference>
<feature type="region of interest" description="Disordered" evidence="2">
    <location>
        <begin position="1"/>
        <end position="91"/>
    </location>
</feature>
<dbReference type="OrthoDB" id="256303at2759"/>
<dbReference type="GeneID" id="119745848"/>
<dbReference type="RefSeq" id="XP_038078407.1">
    <property type="nucleotide sequence ID" value="XM_038222479.1"/>
</dbReference>
<keyword evidence="4" id="KW-1185">Reference proteome</keyword>
<evidence type="ECO:0000313" key="4">
    <source>
        <dbReference type="Proteomes" id="UP000887568"/>
    </source>
</evidence>
<dbReference type="InterPro" id="IPR053053">
    <property type="entry name" value="WD_repeat_protein"/>
</dbReference>
<dbReference type="InterPro" id="IPR015943">
    <property type="entry name" value="WD40/YVTN_repeat-like_dom_sf"/>
</dbReference>
<reference evidence="3" key="1">
    <citation type="submission" date="2022-11" db="UniProtKB">
        <authorList>
            <consortium name="EnsemblMetazoa"/>
        </authorList>
    </citation>
    <scope>IDENTIFICATION</scope>
</reference>
<dbReference type="EnsemblMetazoa" id="XM_038222479.1">
    <property type="protein sequence ID" value="XP_038078407.1"/>
    <property type="gene ID" value="LOC119745848"/>
</dbReference>
<feature type="repeat" description="WD" evidence="1">
    <location>
        <begin position="500"/>
        <end position="533"/>
    </location>
</feature>
<dbReference type="OMA" id="FVCGGFH"/>
<dbReference type="SMART" id="SM00320">
    <property type="entry name" value="WD40"/>
    <property type="match status" value="7"/>
</dbReference>
<dbReference type="Proteomes" id="UP000887568">
    <property type="component" value="Unplaced"/>
</dbReference>
<sequence length="533" mass="59781">MFTKTKPEDKIRMDALQAYHSSDSEEENSPCPMPSRSQNAVEKVDESLPSSLGAKLPLPNLDFDSSKRHKENSKESRLHPLLPWSRPPKRSKTHHVHRQLCHQNPALVVNGDEVARTSFEKSLSSAKCLTLPTASSGALLPQSRDRTYHAMSEIARHPDVSSKRLSVAQPYIPKRLRQSSPKSSRDLHSMQTEAAQEKLKETMYVTQPMIAYQLERHTTSKLPKHRTLRLLSHTGPVTHVRWCSASQFSHLLLSSSMDETVRIWNGISKVGGCLQTLNCHRGAVKDAQWGEGGRCVLSCGFDKTARLCDAESGKELQIFDHSSYVSCAKTKPDDPSVFITGTYNSSIFCWDIRTGNREHEYRGKLGQILDVEFLPDCQEFASSCDVVSRDSANKTIMVWDLRTTAAVSNQLYHEKYTCPCLRAHPSDRVFVAQSTANYIALFSTVRPYKLNKFKRYEGHQLEGYHIGCDFSPDGALLVSGSSDGKVYIYDNHTARILKTLQCHSGPCTEVAWHPVLPGVMASCSWDGTVDVWQ</sequence>
<protein>
    <recommendedName>
        <fullName evidence="5">WD repeat-containing protein 25</fullName>
    </recommendedName>
</protein>
<dbReference type="PROSITE" id="PS50294">
    <property type="entry name" value="WD_REPEATS_REGION"/>
    <property type="match status" value="2"/>
</dbReference>
<dbReference type="PANTHER" id="PTHR44566:SF1">
    <property type="entry name" value="WD REPEAT-CONTAINING PROTEIN 25"/>
    <property type="match status" value="1"/>
</dbReference>
<keyword evidence="1" id="KW-0853">WD repeat</keyword>
<dbReference type="AlphaFoldDB" id="A0A914BSB4"/>
<dbReference type="InterPro" id="IPR001680">
    <property type="entry name" value="WD40_rpt"/>
</dbReference>
<evidence type="ECO:0000256" key="1">
    <source>
        <dbReference type="PROSITE-ProRule" id="PRU00221"/>
    </source>
</evidence>
<feature type="repeat" description="WD" evidence="1">
    <location>
        <begin position="230"/>
        <end position="265"/>
    </location>
</feature>
<organism evidence="3 4">
    <name type="scientific">Patiria miniata</name>
    <name type="common">Bat star</name>
    <name type="synonym">Asterina miniata</name>
    <dbReference type="NCBI Taxonomy" id="46514"/>
    <lineage>
        <taxon>Eukaryota</taxon>
        <taxon>Metazoa</taxon>
        <taxon>Echinodermata</taxon>
        <taxon>Eleutherozoa</taxon>
        <taxon>Asterozoa</taxon>
        <taxon>Asteroidea</taxon>
        <taxon>Valvatacea</taxon>
        <taxon>Valvatida</taxon>
        <taxon>Asterinidae</taxon>
        <taxon>Patiria</taxon>
    </lineage>
</organism>
<evidence type="ECO:0000313" key="3">
    <source>
        <dbReference type="EnsemblMetazoa" id="XP_038078407.1"/>
    </source>
</evidence>
<name>A0A914BSB4_PATMI</name>
<feature type="repeat" description="WD" evidence="1">
    <location>
        <begin position="470"/>
        <end position="499"/>
    </location>
</feature>
<evidence type="ECO:0000256" key="2">
    <source>
        <dbReference type="SAM" id="MobiDB-lite"/>
    </source>
</evidence>
<evidence type="ECO:0008006" key="5">
    <source>
        <dbReference type="Google" id="ProtNLM"/>
    </source>
</evidence>
<dbReference type="CTD" id="79446"/>
<dbReference type="PROSITE" id="PS50082">
    <property type="entry name" value="WD_REPEATS_2"/>
    <property type="match status" value="4"/>
</dbReference>
<feature type="repeat" description="WD" evidence="1">
    <location>
        <begin position="318"/>
        <end position="360"/>
    </location>
</feature>
<dbReference type="PANTHER" id="PTHR44566">
    <property type="entry name" value="TRANSDUCIN/WD40 REPEAT-LIKE SUPERFAMILY PROTEIN"/>
    <property type="match status" value="1"/>
</dbReference>
<feature type="compositionally biased region" description="Basic and acidic residues" evidence="2">
    <location>
        <begin position="1"/>
        <end position="13"/>
    </location>
</feature>
<dbReference type="Pfam" id="PF00400">
    <property type="entry name" value="WD40"/>
    <property type="match status" value="5"/>
</dbReference>
<dbReference type="InterPro" id="IPR036322">
    <property type="entry name" value="WD40_repeat_dom_sf"/>
</dbReference>
<feature type="region of interest" description="Disordered" evidence="2">
    <location>
        <begin position="159"/>
        <end position="189"/>
    </location>
</feature>
<dbReference type="CDD" id="cd00200">
    <property type="entry name" value="WD40"/>
    <property type="match status" value="1"/>
</dbReference>
<dbReference type="Gene3D" id="2.130.10.10">
    <property type="entry name" value="YVTN repeat-like/Quinoprotein amine dehydrogenase"/>
    <property type="match status" value="1"/>
</dbReference>